<feature type="region of interest" description="Disordered" evidence="1">
    <location>
        <begin position="42"/>
        <end position="100"/>
    </location>
</feature>
<dbReference type="RefSeq" id="YP_009609348.1">
    <property type="nucleotide sequence ID" value="NC_041996.1"/>
</dbReference>
<dbReference type="GeneID" id="40085432"/>
<sequence length="100" mass="11021">MIQWIKDLFKPTKPGEGMIPISANDIEREYIYVGDGMMEEVIRRPEERRTTPERRSDTGYVDMQPLTYISTGGYSSPSSHSNDGGSYDSGSCDSGGGSCD</sequence>
<feature type="compositionally biased region" description="Low complexity" evidence="1">
    <location>
        <begin position="70"/>
        <end position="92"/>
    </location>
</feature>
<reference evidence="2 3" key="1">
    <citation type="submission" date="2017-04" db="EMBL/GenBank/DDBJ databases">
        <title>Environmental T4-family bacteriophages evolve to escape abortive infection via multiple routes in a bacterial host employing altruistic suicide through Type III toxin-antitoxin systems.</title>
        <authorList>
            <person name="Chen B."/>
            <person name="Salmond G.P.C."/>
            <person name="Akusobi C."/>
            <person name="Fang X."/>
        </authorList>
    </citation>
    <scope>NUCLEOTIDE SEQUENCE [LARGE SCALE GENOMIC DNA]</scope>
</reference>
<evidence type="ECO:0000256" key="1">
    <source>
        <dbReference type="SAM" id="MobiDB-lite"/>
    </source>
</evidence>
<dbReference type="InterPro" id="IPR055630">
    <property type="entry name" value="DUF7206"/>
</dbReference>
<name>A0A1Z1LXA6_9CAUD</name>
<evidence type="ECO:0000313" key="2">
    <source>
        <dbReference type="EMBL" id="ARW57446.1"/>
    </source>
</evidence>
<accession>A0A1Z1LXA6</accession>
<feature type="compositionally biased region" description="Basic and acidic residues" evidence="1">
    <location>
        <begin position="42"/>
        <end position="57"/>
    </location>
</feature>
<dbReference type="KEGG" id="vg:40085432"/>
<dbReference type="Proteomes" id="UP000225148">
    <property type="component" value="Segment"/>
</dbReference>
<dbReference type="EMBL" id="MF036690">
    <property type="protein sequence ID" value="ARW57446.1"/>
    <property type="molecule type" value="Genomic_DNA"/>
</dbReference>
<evidence type="ECO:0000313" key="3">
    <source>
        <dbReference type="Proteomes" id="UP000225148"/>
    </source>
</evidence>
<protein>
    <submittedName>
        <fullName evidence="2">Uncharacterized protein</fullName>
    </submittedName>
</protein>
<dbReference type="Pfam" id="PF23836">
    <property type="entry name" value="DUF7206"/>
    <property type="match status" value="1"/>
</dbReference>
<organism evidence="2 3">
    <name type="scientific">Serratia phage CHI14</name>
    <dbReference type="NCBI Taxonomy" id="2006941"/>
    <lineage>
        <taxon>Viruses</taxon>
        <taxon>Duplodnaviria</taxon>
        <taxon>Heunggongvirae</taxon>
        <taxon>Uroviricota</taxon>
        <taxon>Caudoviricetes</taxon>
        <taxon>Pantevenvirales</taxon>
        <taxon>Straboviridae</taxon>
        <taxon>Tevenvirinae</taxon>
        <taxon>Winklervirus</taxon>
        <taxon>Winklervirus chi14</taxon>
    </lineage>
</organism>
<keyword evidence="3" id="KW-1185">Reference proteome</keyword>
<proteinExistence type="predicted"/>
<dbReference type="OrthoDB" id="20847at10239"/>